<comment type="similarity">
    <text evidence="3 10">Belongs to the cytochrome P450 family.</text>
</comment>
<dbReference type="InterPro" id="IPR002401">
    <property type="entry name" value="Cyt_P450_E_grp-I"/>
</dbReference>
<dbReference type="GO" id="GO:0005506">
    <property type="term" value="F:iron ion binding"/>
    <property type="evidence" value="ECO:0007669"/>
    <property type="project" value="InterPro"/>
</dbReference>
<feature type="binding site" description="axial binding residue" evidence="9">
    <location>
        <position position="479"/>
    </location>
    <ligand>
        <name>heme</name>
        <dbReference type="ChEBI" id="CHEBI:30413"/>
    </ligand>
    <ligandPart>
        <name>Fe</name>
        <dbReference type="ChEBI" id="CHEBI:18248"/>
    </ligandPart>
</feature>
<dbReference type="PANTHER" id="PTHR46300:SF7">
    <property type="entry name" value="P450, PUTATIVE (EUROFUNG)-RELATED"/>
    <property type="match status" value="1"/>
</dbReference>
<keyword evidence="7 9" id="KW-0408">Iron</keyword>
<evidence type="ECO:0000256" key="1">
    <source>
        <dbReference type="ARBA" id="ARBA00001971"/>
    </source>
</evidence>
<dbReference type="RefSeq" id="XP_007318850.1">
    <property type="nucleotide sequence ID" value="XM_007318788.1"/>
</dbReference>
<evidence type="ECO:0000256" key="4">
    <source>
        <dbReference type="ARBA" id="ARBA00022617"/>
    </source>
</evidence>
<dbReference type="KEGG" id="sla:SERLADRAFT_468716"/>
<dbReference type="Proteomes" id="UP000008064">
    <property type="component" value="Unassembled WGS sequence"/>
</dbReference>
<evidence type="ECO:0000256" key="9">
    <source>
        <dbReference type="PIRSR" id="PIRSR602401-1"/>
    </source>
</evidence>
<keyword evidence="6 10" id="KW-0560">Oxidoreductase</keyword>
<sequence length="552" mass="61860">MCHSIGSGTQKGRLYAVHYFPHQRDTQIRSTDNTSGRLPNGDVSLLDGQVGQVLVRWLRPLIATYIWKKSAPLPPGPKPLPIVGNAFDINIEEPWLTYTEWGKKHGGIVYSRVLGIDFIIINNEKIARDLVDKRSKNYSDRPVISTNKLFGVDFNSALLPYGDKWRLHRRIFHQAFRVDTAAVYRDMHLRKVQDLLVSLLDAPEEFESHLKSFAASIIMKATYGYDTAPRHDLFVDRVEELINIITVYISPERAAILGALPFLQRTPSWVPGAGFMRTAQRCRELAIEVKDAPFEYVRKAMAAGTAVQSMVSDSLNRIEGDVNSGEEELALKEAAATAFIGGAETTSSVILTFMLAMVLNPDIQKRAQADIDTVVGQGRLPTYDDRPLLPYIEAIYRETLRWHAVTPLSLPHAVTDDDIFEGHFIPKGAILILNVWSMTQDESIYPNPEQFKPERFLTVDGKPTPDWISPAFGFGRRICPGRFLAESSVWTAIVSILATFDITKTKDSEGQEVEVKPEFTTGLAIHPRPFACSITPRSVDKDKLVRAANKND</sequence>
<dbReference type="EMBL" id="GL945434">
    <property type="protein sequence ID" value="EGO24831.1"/>
    <property type="molecule type" value="Genomic_DNA"/>
</dbReference>
<evidence type="ECO:0000313" key="11">
    <source>
        <dbReference type="EMBL" id="EGO24831.1"/>
    </source>
</evidence>
<comment type="cofactor">
    <cofactor evidence="1 9">
        <name>heme</name>
        <dbReference type="ChEBI" id="CHEBI:30413"/>
    </cofactor>
</comment>
<dbReference type="GO" id="GO:0020037">
    <property type="term" value="F:heme binding"/>
    <property type="evidence" value="ECO:0007669"/>
    <property type="project" value="InterPro"/>
</dbReference>
<evidence type="ECO:0000256" key="3">
    <source>
        <dbReference type="ARBA" id="ARBA00010617"/>
    </source>
</evidence>
<evidence type="ECO:0000256" key="6">
    <source>
        <dbReference type="ARBA" id="ARBA00023002"/>
    </source>
</evidence>
<comment type="pathway">
    <text evidence="2">Secondary metabolite biosynthesis.</text>
</comment>
<evidence type="ECO:0008006" key="12">
    <source>
        <dbReference type="Google" id="ProtNLM"/>
    </source>
</evidence>
<evidence type="ECO:0000256" key="8">
    <source>
        <dbReference type="ARBA" id="ARBA00023033"/>
    </source>
</evidence>
<evidence type="ECO:0000256" key="10">
    <source>
        <dbReference type="RuleBase" id="RU000461"/>
    </source>
</evidence>
<dbReference type="PRINTS" id="PR00385">
    <property type="entry name" value="P450"/>
</dbReference>
<dbReference type="OrthoDB" id="2789670at2759"/>
<gene>
    <name evidence="11" type="ORF">SERLADRAFT_468716</name>
</gene>
<evidence type="ECO:0000256" key="2">
    <source>
        <dbReference type="ARBA" id="ARBA00005179"/>
    </source>
</evidence>
<dbReference type="PANTHER" id="PTHR46300">
    <property type="entry name" value="P450, PUTATIVE (EUROFUNG)-RELATED-RELATED"/>
    <property type="match status" value="1"/>
</dbReference>
<dbReference type="HOGENOM" id="CLU_001570_2_3_1"/>
<organism>
    <name type="scientific">Serpula lacrymans var. lacrymans (strain S7.9)</name>
    <name type="common">Dry rot fungus</name>
    <dbReference type="NCBI Taxonomy" id="578457"/>
    <lineage>
        <taxon>Eukaryota</taxon>
        <taxon>Fungi</taxon>
        <taxon>Dikarya</taxon>
        <taxon>Basidiomycota</taxon>
        <taxon>Agaricomycotina</taxon>
        <taxon>Agaricomycetes</taxon>
        <taxon>Agaricomycetidae</taxon>
        <taxon>Boletales</taxon>
        <taxon>Coniophorineae</taxon>
        <taxon>Serpulaceae</taxon>
        <taxon>Serpula</taxon>
    </lineage>
</organism>
<dbReference type="SUPFAM" id="SSF48264">
    <property type="entry name" value="Cytochrome P450"/>
    <property type="match status" value="1"/>
</dbReference>
<accession>F8NY69</accession>
<dbReference type="PRINTS" id="PR00463">
    <property type="entry name" value="EP450I"/>
</dbReference>
<reference evidence="11" key="1">
    <citation type="submission" date="2011-04" db="EMBL/GenBank/DDBJ databases">
        <title>Evolution of plant cell wall degrading machinery underlies the functional diversity of forest fungi.</title>
        <authorList>
            <consortium name="US DOE Joint Genome Institute (JGI-PGF)"/>
            <person name="Eastwood D.C."/>
            <person name="Floudas D."/>
            <person name="Binder M."/>
            <person name="Majcherczyk A."/>
            <person name="Schneider P."/>
            <person name="Aerts A."/>
            <person name="Asiegbu F.O."/>
            <person name="Baker S.E."/>
            <person name="Barry K."/>
            <person name="Bendiksby M."/>
            <person name="Blumentritt M."/>
            <person name="Coutinho P.M."/>
            <person name="Cullen D."/>
            <person name="Cullen D."/>
            <person name="Gathman A."/>
            <person name="Goodell B."/>
            <person name="Henrissat B."/>
            <person name="Ihrmark K."/>
            <person name="Kauserud H."/>
            <person name="Kohler A."/>
            <person name="LaButti K."/>
            <person name="Lapidus A."/>
            <person name="Lavin J.L."/>
            <person name="Lee Y.-H."/>
            <person name="Lindquist E."/>
            <person name="Lilly W."/>
            <person name="Lucas S."/>
            <person name="Morin E."/>
            <person name="Murat C."/>
            <person name="Oguiza J.A."/>
            <person name="Park J."/>
            <person name="Pisabarro A.G."/>
            <person name="Riley R."/>
            <person name="Rosling A."/>
            <person name="Salamov A."/>
            <person name="Schmidt O."/>
            <person name="Schmutz J."/>
            <person name="Skrede I."/>
            <person name="Stenlid J."/>
            <person name="Wiebenga A."/>
            <person name="Xie X."/>
            <person name="Kues U."/>
            <person name="Hibbett D.S."/>
            <person name="Hoffmeister D."/>
            <person name="Hogberg N."/>
            <person name="Martin F."/>
            <person name="Grigoriev I.V."/>
            <person name="Watkinson S.C."/>
        </authorList>
    </citation>
    <scope>NUCLEOTIDE SEQUENCE</scope>
    <source>
        <strain evidence="11">S7.9</strain>
    </source>
</reference>
<dbReference type="Gene3D" id="1.10.630.10">
    <property type="entry name" value="Cytochrome P450"/>
    <property type="match status" value="1"/>
</dbReference>
<keyword evidence="8 10" id="KW-0503">Monooxygenase</keyword>
<dbReference type="InterPro" id="IPR017972">
    <property type="entry name" value="Cyt_P450_CS"/>
</dbReference>
<dbReference type="GO" id="GO:0004497">
    <property type="term" value="F:monooxygenase activity"/>
    <property type="evidence" value="ECO:0007669"/>
    <property type="project" value="UniProtKB-KW"/>
</dbReference>
<dbReference type="PROSITE" id="PS00086">
    <property type="entry name" value="CYTOCHROME_P450"/>
    <property type="match status" value="1"/>
</dbReference>
<dbReference type="InterPro" id="IPR036396">
    <property type="entry name" value="Cyt_P450_sf"/>
</dbReference>
<protein>
    <recommendedName>
        <fullName evidence="12">Cytochrome P450</fullName>
    </recommendedName>
</protein>
<dbReference type="GO" id="GO:0016705">
    <property type="term" value="F:oxidoreductase activity, acting on paired donors, with incorporation or reduction of molecular oxygen"/>
    <property type="evidence" value="ECO:0007669"/>
    <property type="project" value="InterPro"/>
</dbReference>
<evidence type="ECO:0000256" key="7">
    <source>
        <dbReference type="ARBA" id="ARBA00023004"/>
    </source>
</evidence>
<dbReference type="InterPro" id="IPR001128">
    <property type="entry name" value="Cyt_P450"/>
</dbReference>
<dbReference type="Pfam" id="PF00067">
    <property type="entry name" value="p450"/>
    <property type="match status" value="1"/>
</dbReference>
<evidence type="ECO:0000256" key="5">
    <source>
        <dbReference type="ARBA" id="ARBA00022723"/>
    </source>
</evidence>
<name>F8NY69_SERL9</name>
<dbReference type="AlphaFoldDB" id="F8NY69"/>
<keyword evidence="4 9" id="KW-0349">Heme</keyword>
<dbReference type="InterPro" id="IPR050364">
    <property type="entry name" value="Cytochrome_P450_fung"/>
</dbReference>
<keyword evidence="5 9" id="KW-0479">Metal-binding</keyword>
<proteinExistence type="inferred from homology"/>
<dbReference type="GeneID" id="18819458"/>
<dbReference type="CDD" id="cd11065">
    <property type="entry name" value="CYP64-like"/>
    <property type="match status" value="1"/>
</dbReference>